<evidence type="ECO:0000313" key="2">
    <source>
        <dbReference type="Proteomes" id="UP000593737"/>
    </source>
</evidence>
<reference evidence="1 2" key="1">
    <citation type="journal article" date="2020" name="ISME J.">
        <title>Enrichment and physiological characterization of a novel comammox Nitrospira indicates ammonium inhibition of complete nitrification.</title>
        <authorList>
            <person name="Sakoula D."/>
            <person name="Koch H."/>
            <person name="Frank J."/>
            <person name="Jetten M.S.M."/>
            <person name="van Kessel M.A.H.J."/>
            <person name="Lucker S."/>
        </authorList>
    </citation>
    <scope>NUCLEOTIDE SEQUENCE [LARGE SCALE GENOMIC DNA]</scope>
    <source>
        <strain evidence="1">Comreactor17</strain>
    </source>
</reference>
<protein>
    <recommendedName>
        <fullName evidence="3">PIN domain-containing protein</fullName>
    </recommendedName>
</protein>
<dbReference type="EMBL" id="CP047423">
    <property type="protein sequence ID" value="QPD02599.1"/>
    <property type="molecule type" value="Genomic_DNA"/>
</dbReference>
<gene>
    <name evidence="1" type="ORF">Nkreftii_000373</name>
</gene>
<evidence type="ECO:0000313" key="1">
    <source>
        <dbReference type="EMBL" id="QPD02599.1"/>
    </source>
</evidence>
<accession>A0A7S8FAP1</accession>
<dbReference type="KEGG" id="nkf:Nkreftii_000373"/>
<evidence type="ECO:0008006" key="3">
    <source>
        <dbReference type="Google" id="ProtNLM"/>
    </source>
</evidence>
<dbReference type="Proteomes" id="UP000593737">
    <property type="component" value="Chromosome"/>
</dbReference>
<proteinExistence type="predicted"/>
<organism evidence="1 2">
    <name type="scientific">Candidatus Nitrospira kreftii</name>
    <dbReference type="NCBI Taxonomy" id="2652173"/>
    <lineage>
        <taxon>Bacteria</taxon>
        <taxon>Pseudomonadati</taxon>
        <taxon>Nitrospirota</taxon>
        <taxon>Nitrospiria</taxon>
        <taxon>Nitrospirales</taxon>
        <taxon>Nitrospiraceae</taxon>
        <taxon>Nitrospira</taxon>
    </lineage>
</organism>
<name>A0A7S8FAP1_9BACT</name>
<sequence length="138" mass="15649">MRRIRKNVGINRRILTVTRLSSDINIDYDPKFPPDVFFDTNVVIGLNAEAMDALKRLKSQQGFIYRYSMLNFVELASHMGDEPDSDTPNPFKKYQSAFKKLASLCDPRPLPSAEMVFIATISTTCSSYYCFGIAISFS</sequence>
<dbReference type="AlphaFoldDB" id="A0A7S8FAP1"/>